<dbReference type="Gene3D" id="3.40.50.2300">
    <property type="match status" value="2"/>
</dbReference>
<protein>
    <submittedName>
        <fullName evidence="5">Sugar ABC transporter substrate-binding protein</fullName>
    </submittedName>
</protein>
<comment type="subcellular location">
    <subcellularLocation>
        <location evidence="1">Cell envelope</location>
    </subcellularLocation>
</comment>
<keyword evidence="3" id="KW-0732">Signal</keyword>
<evidence type="ECO:0000313" key="6">
    <source>
        <dbReference type="Proteomes" id="UP000036334"/>
    </source>
</evidence>
<dbReference type="PANTHER" id="PTHR46847">
    <property type="entry name" value="D-ALLOSE-BINDING PERIPLASMIC PROTEIN-RELATED"/>
    <property type="match status" value="1"/>
</dbReference>
<name>A0A0I9TVX8_9MYCO</name>
<dbReference type="STRING" id="1202450.B586_18125"/>
<accession>A0A0I9TVX8</accession>
<dbReference type="InterPro" id="IPR028082">
    <property type="entry name" value="Peripla_BP_I"/>
</dbReference>
<gene>
    <name evidence="5" type="ORF">ABH38_20195</name>
</gene>
<dbReference type="GO" id="GO:0030313">
    <property type="term" value="C:cell envelope"/>
    <property type="evidence" value="ECO:0007669"/>
    <property type="project" value="UniProtKB-SubCell"/>
</dbReference>
<dbReference type="RefSeq" id="WP_047316893.1">
    <property type="nucleotide sequence ID" value="NZ_LDPQ01000047.1"/>
</dbReference>
<evidence type="ECO:0000256" key="2">
    <source>
        <dbReference type="ARBA" id="ARBA00007639"/>
    </source>
</evidence>
<dbReference type="EMBL" id="LDPR01000040">
    <property type="protein sequence ID" value="KLO33904.1"/>
    <property type="molecule type" value="Genomic_DNA"/>
</dbReference>
<dbReference type="SUPFAM" id="SSF53822">
    <property type="entry name" value="Periplasmic binding protein-like I"/>
    <property type="match status" value="1"/>
</dbReference>
<dbReference type="PATRIC" id="fig|29311.18.peg.3520"/>
<keyword evidence="6" id="KW-1185">Reference proteome</keyword>
<evidence type="ECO:0000256" key="3">
    <source>
        <dbReference type="ARBA" id="ARBA00022729"/>
    </source>
</evidence>
<proteinExistence type="inferred from homology"/>
<feature type="domain" description="Periplasmic binding protein" evidence="4">
    <location>
        <begin position="39"/>
        <end position="277"/>
    </location>
</feature>
<comment type="similarity">
    <text evidence="2">Belongs to the bacterial solute-binding protein 2 family.</text>
</comment>
<dbReference type="PANTHER" id="PTHR46847:SF1">
    <property type="entry name" value="D-ALLOSE-BINDING PERIPLASMIC PROTEIN-RELATED"/>
    <property type="match status" value="1"/>
</dbReference>
<organism evidence="5 6">
    <name type="scientific">Mycobacterium haemophilum</name>
    <dbReference type="NCBI Taxonomy" id="29311"/>
    <lineage>
        <taxon>Bacteria</taxon>
        <taxon>Bacillati</taxon>
        <taxon>Actinomycetota</taxon>
        <taxon>Actinomycetes</taxon>
        <taxon>Mycobacteriales</taxon>
        <taxon>Mycobacteriaceae</taxon>
        <taxon>Mycobacterium</taxon>
    </lineage>
</organism>
<comment type="caution">
    <text evidence="5">The sequence shown here is derived from an EMBL/GenBank/DDBJ whole genome shotgun (WGS) entry which is preliminary data.</text>
</comment>
<evidence type="ECO:0000256" key="1">
    <source>
        <dbReference type="ARBA" id="ARBA00004196"/>
    </source>
</evidence>
<dbReference type="Proteomes" id="UP000036334">
    <property type="component" value="Unassembled WGS sequence"/>
</dbReference>
<dbReference type="InterPro" id="IPR025997">
    <property type="entry name" value="SBP_2_dom"/>
</dbReference>
<evidence type="ECO:0000259" key="4">
    <source>
        <dbReference type="Pfam" id="PF13407"/>
    </source>
</evidence>
<dbReference type="GO" id="GO:0030246">
    <property type="term" value="F:carbohydrate binding"/>
    <property type="evidence" value="ECO:0007669"/>
    <property type="project" value="UniProtKB-ARBA"/>
</dbReference>
<dbReference type="OrthoDB" id="9813037at2"/>
<sequence>MSTGMGIPLRAARIMLILGLLLAILPACGSSGPHHKLMIGVSYPTANSPFWNAYTRFIDEGGHQLGVDINAVSAEEDEQKQLSDVENLISQGIDGLIVTPQSTSIAPTLLWTAAQAKIPVVVVDRYPGYAPGQNKNADYVAFLGPNDEKAGSGIAEALIADGGSKFLALGGMPGNSVAQGRKAGLKSALTAVGDQLVQFQYAGDSEDKGLAAAENMLQAHPTGDANAIWCFNDNLCQGAIKAARNANREKEFVFGGMDLTPQAIAAIENGYYTVSFGAHWLEGGFGLAVLYRKIHGQDPVEQVVKLDLLKVDKSNVAKFKARYIDNTPHYDLKSITPFDMTITLN</sequence>
<dbReference type="AlphaFoldDB" id="A0A0I9TVX8"/>
<dbReference type="Pfam" id="PF13407">
    <property type="entry name" value="Peripla_BP_4"/>
    <property type="match status" value="1"/>
</dbReference>
<reference evidence="5 6" key="1">
    <citation type="submission" date="2015-05" db="EMBL/GenBank/DDBJ databases">
        <title>Genome sequence of Mycobacterium haemophilum.</title>
        <authorList>
            <person name="Greninger A.L."/>
            <person name="Cunningham G."/>
            <person name="Miller S."/>
        </authorList>
    </citation>
    <scope>NUCLEOTIDE SEQUENCE [LARGE SCALE GENOMIC DNA]</scope>
    <source>
        <strain evidence="6">UC1</strain>
    </source>
</reference>
<evidence type="ECO:0000313" key="5">
    <source>
        <dbReference type="EMBL" id="KLO33904.1"/>
    </source>
</evidence>